<feature type="signal peptide" evidence="1">
    <location>
        <begin position="1"/>
        <end position="18"/>
    </location>
</feature>
<gene>
    <name evidence="2" type="ORF">BBBOND_0400125</name>
</gene>
<evidence type="ECO:0008006" key="4">
    <source>
        <dbReference type="Google" id="ProtNLM"/>
    </source>
</evidence>
<keyword evidence="1" id="KW-0732">Signal</keyword>
<evidence type="ECO:0000313" key="3">
    <source>
        <dbReference type="Proteomes" id="UP000033188"/>
    </source>
</evidence>
<dbReference type="GeneID" id="24566058"/>
<reference evidence="3" key="1">
    <citation type="journal article" date="2014" name="Nucleic Acids Res.">
        <title>The evolutionary dynamics of variant antigen genes in Babesia reveal a history of genomic innovation underlying host-parasite interaction.</title>
        <authorList>
            <person name="Jackson A.P."/>
            <person name="Otto T.D."/>
            <person name="Darby A."/>
            <person name="Ramaprasad A."/>
            <person name="Xia D."/>
            <person name="Echaide I.E."/>
            <person name="Farber M."/>
            <person name="Gahlot S."/>
            <person name="Gamble J."/>
            <person name="Gupta D."/>
            <person name="Gupta Y."/>
            <person name="Jackson L."/>
            <person name="Malandrin L."/>
            <person name="Malas T.B."/>
            <person name="Moussa E."/>
            <person name="Nair M."/>
            <person name="Reid A.J."/>
            <person name="Sanders M."/>
            <person name="Sharma J."/>
            <person name="Tracey A."/>
            <person name="Quail M.A."/>
            <person name="Weir W."/>
            <person name="Wastling J.M."/>
            <person name="Hall N."/>
            <person name="Willadsen P."/>
            <person name="Lingelbach K."/>
            <person name="Shiels B."/>
            <person name="Tait A."/>
            <person name="Berriman M."/>
            <person name="Allred D.R."/>
            <person name="Pain A."/>
        </authorList>
    </citation>
    <scope>NUCLEOTIDE SEQUENCE [LARGE SCALE GENOMIC DNA]</scope>
    <source>
        <strain evidence="3">Bond</strain>
    </source>
</reference>
<protein>
    <recommendedName>
        <fullName evidence="4">YGGT family protein</fullName>
    </recommendedName>
</protein>
<dbReference type="PANTHER" id="PTHR33219:SF14">
    <property type="entry name" value="PROTEIN COFACTOR ASSEMBLY OF COMPLEX C SUBUNIT B CCB3, CHLOROPLASTIC-RELATED"/>
    <property type="match status" value="1"/>
</dbReference>
<evidence type="ECO:0000313" key="2">
    <source>
        <dbReference type="EMBL" id="CDR97517.1"/>
    </source>
</evidence>
<organism evidence="2 3">
    <name type="scientific">Babesia bigemina</name>
    <dbReference type="NCBI Taxonomy" id="5866"/>
    <lineage>
        <taxon>Eukaryota</taxon>
        <taxon>Sar</taxon>
        <taxon>Alveolata</taxon>
        <taxon>Apicomplexa</taxon>
        <taxon>Aconoidasida</taxon>
        <taxon>Piroplasmida</taxon>
        <taxon>Babesiidae</taxon>
        <taxon>Babesia</taxon>
    </lineage>
</organism>
<dbReference type="RefSeq" id="XP_012769703.1">
    <property type="nucleotide sequence ID" value="XM_012914249.1"/>
</dbReference>
<dbReference type="Pfam" id="PF02325">
    <property type="entry name" value="CCB3_YggT"/>
    <property type="match status" value="1"/>
</dbReference>
<dbReference type="Proteomes" id="UP000033188">
    <property type="component" value="Chromosome 4"/>
</dbReference>
<keyword evidence="3" id="KW-1185">Reference proteome</keyword>
<dbReference type="STRING" id="5866.A0A061DC00"/>
<proteinExistence type="predicted"/>
<dbReference type="InterPro" id="IPR003425">
    <property type="entry name" value="CCB3/YggT"/>
</dbReference>
<evidence type="ECO:0000256" key="1">
    <source>
        <dbReference type="SAM" id="SignalP"/>
    </source>
</evidence>
<dbReference type="KEGG" id="bbig:BBBOND_0400125"/>
<dbReference type="VEuPathDB" id="PiroplasmaDB:BBBOND_0400125"/>
<dbReference type="EMBL" id="LK391710">
    <property type="protein sequence ID" value="CDR97517.1"/>
    <property type="molecule type" value="Genomic_DNA"/>
</dbReference>
<sequence>MRALLTLSVLLPAVCVSATRYCNSLQASPCFLQPSSALKQGVYCSGWHRPRKVQTRACGGASPPVALSQVTAPKPTAWERALLQTWKDHGAGIVLGAVYGIRIFRFLLHVRNLLEWLPQVNPYLFPFDAVYQATDAYLKLFQAAIPALYGMDISGIVAFFVLDHIESLLAHKPEVAQHALQ</sequence>
<accession>A0A061DC00</accession>
<dbReference type="OrthoDB" id="365686at2759"/>
<dbReference type="PANTHER" id="PTHR33219">
    <property type="entry name" value="YLMG HOMOLOG PROTEIN 2, CHLOROPLASTIC"/>
    <property type="match status" value="1"/>
</dbReference>
<dbReference type="GO" id="GO:0016020">
    <property type="term" value="C:membrane"/>
    <property type="evidence" value="ECO:0007669"/>
    <property type="project" value="InterPro"/>
</dbReference>
<feature type="chain" id="PRO_5001600783" description="YGGT family protein" evidence="1">
    <location>
        <begin position="19"/>
        <end position="181"/>
    </location>
</feature>
<name>A0A061DC00_BABBI</name>
<dbReference type="AlphaFoldDB" id="A0A061DC00"/>